<organism evidence="1 2">
    <name type="scientific">Canavalia gladiata</name>
    <name type="common">Sword bean</name>
    <name type="synonym">Dolichos gladiatus</name>
    <dbReference type="NCBI Taxonomy" id="3824"/>
    <lineage>
        <taxon>Eukaryota</taxon>
        <taxon>Viridiplantae</taxon>
        <taxon>Streptophyta</taxon>
        <taxon>Embryophyta</taxon>
        <taxon>Tracheophyta</taxon>
        <taxon>Spermatophyta</taxon>
        <taxon>Magnoliopsida</taxon>
        <taxon>eudicotyledons</taxon>
        <taxon>Gunneridae</taxon>
        <taxon>Pentapetalae</taxon>
        <taxon>rosids</taxon>
        <taxon>fabids</taxon>
        <taxon>Fabales</taxon>
        <taxon>Fabaceae</taxon>
        <taxon>Papilionoideae</taxon>
        <taxon>50 kb inversion clade</taxon>
        <taxon>NPAAA clade</taxon>
        <taxon>indigoferoid/millettioid clade</taxon>
        <taxon>Phaseoleae</taxon>
        <taxon>Canavalia</taxon>
    </lineage>
</organism>
<dbReference type="AlphaFoldDB" id="A0AAN9LLI0"/>
<dbReference type="Proteomes" id="UP001367508">
    <property type="component" value="Unassembled WGS sequence"/>
</dbReference>
<keyword evidence="2" id="KW-1185">Reference proteome</keyword>
<evidence type="ECO:0000313" key="2">
    <source>
        <dbReference type="Proteomes" id="UP001367508"/>
    </source>
</evidence>
<reference evidence="1 2" key="1">
    <citation type="submission" date="2024-01" db="EMBL/GenBank/DDBJ databases">
        <title>The genomes of 5 underutilized Papilionoideae crops provide insights into root nodulation and disease resistanc.</title>
        <authorList>
            <person name="Jiang F."/>
        </authorList>
    </citation>
    <scope>NUCLEOTIDE SEQUENCE [LARGE SCALE GENOMIC DNA]</scope>
    <source>
        <strain evidence="1">LVBAO_FW01</strain>
        <tissue evidence="1">Leaves</tissue>
    </source>
</reference>
<evidence type="ECO:0000313" key="1">
    <source>
        <dbReference type="EMBL" id="KAK7338217.1"/>
    </source>
</evidence>
<proteinExistence type="predicted"/>
<accession>A0AAN9LLI0</accession>
<comment type="caution">
    <text evidence="1">The sequence shown here is derived from an EMBL/GenBank/DDBJ whole genome shotgun (WGS) entry which is preliminary data.</text>
</comment>
<sequence>MIVVANSRYKLASNGEPLWSSGPNSVAGGNCLERRKDLYEDSCCGLVANKGILEMDQGQTGHCTGKDLLGIWEMDQGQSSHYTGKDLLGIMGFDRGIVICQGLVTISTNFTSAQGWVVNRIEILFLISSSTLTSPVSIQFPRV</sequence>
<gene>
    <name evidence="1" type="ORF">VNO77_18819</name>
</gene>
<protein>
    <submittedName>
        <fullName evidence="1">Uncharacterized protein</fullName>
    </submittedName>
</protein>
<dbReference type="EMBL" id="JAYMYQ010000004">
    <property type="protein sequence ID" value="KAK7338217.1"/>
    <property type="molecule type" value="Genomic_DNA"/>
</dbReference>
<name>A0AAN9LLI0_CANGL</name>